<keyword evidence="1" id="KW-0472">Membrane</keyword>
<protein>
    <submittedName>
        <fullName evidence="2">Putative integral membrane protein</fullName>
    </submittedName>
</protein>
<dbReference type="Proteomes" id="UP000247810">
    <property type="component" value="Unassembled WGS sequence"/>
</dbReference>
<keyword evidence="1" id="KW-1133">Transmembrane helix</keyword>
<feature type="transmembrane region" description="Helical" evidence="1">
    <location>
        <begin position="62"/>
        <end position="84"/>
    </location>
</feature>
<sequence length="165" mass="18208">MASGLILDPYTLLRVAPLASSTASLVHANCERIFNSAFLQPSLRTRSDAVLPQWFNNVFHRAVGVVLTLNLTSLSTAIANIYLAPNPRPWPVSRTTFYWVGLVGAIGHLLFVPLVAPPIQRMVEDTKGEKEASNEMETWLSIHRVRMLVADLPAWFGFIGAVLVV</sequence>
<reference evidence="2 3" key="1">
    <citation type="submission" date="2018-02" db="EMBL/GenBank/DDBJ databases">
        <title>The genomes of Aspergillus section Nigri reveals drivers in fungal speciation.</title>
        <authorList>
            <consortium name="DOE Joint Genome Institute"/>
            <person name="Vesth T.C."/>
            <person name="Nybo J."/>
            <person name="Theobald S."/>
            <person name="Brandl J."/>
            <person name="Frisvad J.C."/>
            <person name="Nielsen K.F."/>
            <person name="Lyhne E.K."/>
            <person name="Kogle M.E."/>
            <person name="Kuo A."/>
            <person name="Riley R."/>
            <person name="Clum A."/>
            <person name="Nolan M."/>
            <person name="Lipzen A."/>
            <person name="Salamov A."/>
            <person name="Henrissat B."/>
            <person name="Wiebenga A."/>
            <person name="De vries R.P."/>
            <person name="Grigoriev I.V."/>
            <person name="Mortensen U.H."/>
            <person name="Andersen M.R."/>
            <person name="Baker S.E."/>
        </authorList>
    </citation>
    <scope>NUCLEOTIDE SEQUENCE [LARGE SCALE GENOMIC DNA]</scope>
    <source>
        <strain evidence="2 3">CBS 707.79</strain>
    </source>
</reference>
<dbReference type="VEuPathDB" id="FungiDB:BO71DRAFT_68135"/>
<gene>
    <name evidence="2" type="ORF">BO71DRAFT_68135</name>
</gene>
<dbReference type="OrthoDB" id="1523883at2759"/>
<keyword evidence="1" id="KW-0812">Transmembrane</keyword>
<feature type="transmembrane region" description="Helical" evidence="1">
    <location>
        <begin position="96"/>
        <end position="116"/>
    </location>
</feature>
<keyword evidence="3" id="KW-1185">Reference proteome</keyword>
<dbReference type="AlphaFoldDB" id="A0A319D161"/>
<proteinExistence type="predicted"/>
<evidence type="ECO:0000313" key="3">
    <source>
        <dbReference type="Proteomes" id="UP000247810"/>
    </source>
</evidence>
<evidence type="ECO:0000256" key="1">
    <source>
        <dbReference type="SAM" id="Phobius"/>
    </source>
</evidence>
<dbReference type="EMBL" id="KZ825970">
    <property type="protein sequence ID" value="PYH90721.1"/>
    <property type="molecule type" value="Genomic_DNA"/>
</dbReference>
<accession>A0A319D161</accession>
<feature type="transmembrane region" description="Helical" evidence="1">
    <location>
        <begin position="145"/>
        <end position="164"/>
    </location>
</feature>
<evidence type="ECO:0000313" key="2">
    <source>
        <dbReference type="EMBL" id="PYH90721.1"/>
    </source>
</evidence>
<organism evidence="2 3">
    <name type="scientific">Aspergillus ellipticus CBS 707.79</name>
    <dbReference type="NCBI Taxonomy" id="1448320"/>
    <lineage>
        <taxon>Eukaryota</taxon>
        <taxon>Fungi</taxon>
        <taxon>Dikarya</taxon>
        <taxon>Ascomycota</taxon>
        <taxon>Pezizomycotina</taxon>
        <taxon>Eurotiomycetes</taxon>
        <taxon>Eurotiomycetidae</taxon>
        <taxon>Eurotiales</taxon>
        <taxon>Aspergillaceae</taxon>
        <taxon>Aspergillus</taxon>
        <taxon>Aspergillus subgen. Circumdati</taxon>
    </lineage>
</organism>
<dbReference type="STRING" id="1448320.A0A319D161"/>
<name>A0A319D161_9EURO</name>